<keyword evidence="10" id="KW-1185">Reference proteome</keyword>
<evidence type="ECO:0000259" key="8">
    <source>
        <dbReference type="PROSITE" id="PS51379"/>
    </source>
</evidence>
<dbReference type="KEGG" id="tav:G4V39_10655"/>
<feature type="domain" description="4Fe-4S ferredoxin-type" evidence="8">
    <location>
        <begin position="98"/>
        <end position="130"/>
    </location>
</feature>
<evidence type="ECO:0000256" key="5">
    <source>
        <dbReference type="ARBA" id="ARBA00022982"/>
    </source>
</evidence>
<evidence type="ECO:0000256" key="1">
    <source>
        <dbReference type="ARBA" id="ARBA00022448"/>
    </source>
</evidence>
<keyword evidence="1" id="KW-0813">Transport</keyword>
<organism evidence="9 10">
    <name type="scientific">Thermosulfuriphilus ammonigenes</name>
    <dbReference type="NCBI Taxonomy" id="1936021"/>
    <lineage>
        <taxon>Bacteria</taxon>
        <taxon>Pseudomonadati</taxon>
        <taxon>Thermodesulfobacteriota</taxon>
        <taxon>Thermodesulfobacteria</taxon>
        <taxon>Thermodesulfobacteriales</taxon>
        <taxon>Thermodesulfobacteriaceae</taxon>
        <taxon>Thermosulfuriphilus</taxon>
    </lineage>
</organism>
<feature type="domain" description="4Fe-4S ferredoxin-type" evidence="8">
    <location>
        <begin position="62"/>
        <end position="91"/>
    </location>
</feature>
<dbReference type="PANTHER" id="PTHR43687">
    <property type="entry name" value="ADENYLYLSULFATE REDUCTASE, BETA SUBUNIT"/>
    <property type="match status" value="1"/>
</dbReference>
<dbReference type="SUPFAM" id="SSF54862">
    <property type="entry name" value="4Fe-4S ferredoxins"/>
    <property type="match status" value="1"/>
</dbReference>
<dbReference type="Proteomes" id="UP000502179">
    <property type="component" value="Chromosome"/>
</dbReference>
<dbReference type="Gene3D" id="3.30.70.20">
    <property type="match status" value="2"/>
</dbReference>
<keyword evidence="4" id="KW-0677">Repeat</keyword>
<keyword evidence="2" id="KW-0004">4Fe-4S</keyword>
<keyword evidence="6" id="KW-0408">Iron</keyword>
<dbReference type="PROSITE" id="PS51379">
    <property type="entry name" value="4FE4S_FER_2"/>
    <property type="match status" value="3"/>
</dbReference>
<dbReference type="Pfam" id="PF12838">
    <property type="entry name" value="Fer4_7"/>
    <property type="match status" value="1"/>
</dbReference>
<reference evidence="9 10" key="1">
    <citation type="submission" date="2020-02" db="EMBL/GenBank/DDBJ databases">
        <title>Genome analysis of Thermosulfuriphilus ammonigenes ST65T, an anaerobic thermophilic chemolithoautotrophic bacterium isolated from a deep-sea hydrothermal vent.</title>
        <authorList>
            <person name="Slobodkina G."/>
            <person name="Allioux M."/>
            <person name="Merkel A."/>
            <person name="Alain K."/>
            <person name="Jebbar M."/>
            <person name="Slobodkin A."/>
        </authorList>
    </citation>
    <scope>NUCLEOTIDE SEQUENCE [LARGE SCALE GENOMIC DNA]</scope>
    <source>
        <strain evidence="9 10">ST65</strain>
    </source>
</reference>
<name>A0A6G7PYP9_9BACT</name>
<keyword evidence="3" id="KW-0479">Metal-binding</keyword>
<proteinExistence type="predicted"/>
<dbReference type="Pfam" id="PF13237">
    <property type="entry name" value="Fer4_10"/>
    <property type="match status" value="1"/>
</dbReference>
<sequence>MKLNKFLRGVLSHLFQGPKGDFKRRLFLKGLGLAFLWPLEVQAQGPLSSPVGVNRLRPPGAIAEEYFPGRCIRCGRCAEICPYRSIVVLDIHYGVHAGTPLIFVERVPCYLCMKCVQVCPTGTLRRIRQEETRMGTAVINRRACITWQGQTLCRTCYNVCPFKERAIHLDQLRPVVDERYCTGCGLCTHGCPLTPKAINIEPTYSYRPTKW</sequence>
<evidence type="ECO:0000256" key="2">
    <source>
        <dbReference type="ARBA" id="ARBA00022485"/>
    </source>
</evidence>
<accession>A0A6G7PYP9</accession>
<keyword evidence="5" id="KW-0249">Electron transport</keyword>
<keyword evidence="7" id="KW-0411">Iron-sulfur</keyword>
<dbReference type="InterPro" id="IPR017900">
    <property type="entry name" value="4Fe4S_Fe_S_CS"/>
</dbReference>
<evidence type="ECO:0000313" key="9">
    <source>
        <dbReference type="EMBL" id="QIJ72707.1"/>
    </source>
</evidence>
<dbReference type="InterPro" id="IPR017896">
    <property type="entry name" value="4Fe4S_Fe-S-bd"/>
</dbReference>
<dbReference type="GO" id="GO:0046872">
    <property type="term" value="F:metal ion binding"/>
    <property type="evidence" value="ECO:0007669"/>
    <property type="project" value="UniProtKB-KW"/>
</dbReference>
<evidence type="ECO:0000256" key="7">
    <source>
        <dbReference type="ARBA" id="ARBA00023014"/>
    </source>
</evidence>
<evidence type="ECO:0000256" key="3">
    <source>
        <dbReference type="ARBA" id="ARBA00022723"/>
    </source>
</evidence>
<dbReference type="PROSITE" id="PS00198">
    <property type="entry name" value="4FE4S_FER_1"/>
    <property type="match status" value="3"/>
</dbReference>
<dbReference type="PANTHER" id="PTHR43687:SF6">
    <property type="entry name" value="L-ASPARTATE SEMIALDEHYDE SULFURTRANSFERASE IRON-SULFUR SUBUNIT"/>
    <property type="match status" value="1"/>
</dbReference>
<evidence type="ECO:0000256" key="4">
    <source>
        <dbReference type="ARBA" id="ARBA00022737"/>
    </source>
</evidence>
<dbReference type="CDD" id="cd16373">
    <property type="entry name" value="DMSOR_beta_like"/>
    <property type="match status" value="1"/>
</dbReference>
<evidence type="ECO:0000256" key="6">
    <source>
        <dbReference type="ARBA" id="ARBA00023004"/>
    </source>
</evidence>
<dbReference type="EMBL" id="CP048877">
    <property type="protein sequence ID" value="QIJ72707.1"/>
    <property type="molecule type" value="Genomic_DNA"/>
</dbReference>
<gene>
    <name evidence="9" type="ORF">G4V39_10655</name>
</gene>
<protein>
    <submittedName>
        <fullName evidence="9">4Fe-4S dicluster domain-containing protein</fullName>
    </submittedName>
</protein>
<feature type="domain" description="4Fe-4S ferredoxin-type" evidence="8">
    <location>
        <begin position="172"/>
        <end position="203"/>
    </location>
</feature>
<evidence type="ECO:0000313" key="10">
    <source>
        <dbReference type="Proteomes" id="UP000502179"/>
    </source>
</evidence>
<dbReference type="InterPro" id="IPR050572">
    <property type="entry name" value="Fe-S_Ferredoxin"/>
</dbReference>
<dbReference type="GO" id="GO:0051539">
    <property type="term" value="F:4 iron, 4 sulfur cluster binding"/>
    <property type="evidence" value="ECO:0007669"/>
    <property type="project" value="UniProtKB-KW"/>
</dbReference>
<dbReference type="AlphaFoldDB" id="A0A6G7PYP9"/>